<evidence type="ECO:0000259" key="2">
    <source>
        <dbReference type="Pfam" id="PF20151"/>
    </source>
</evidence>
<dbReference type="InterPro" id="IPR045340">
    <property type="entry name" value="DUF6533"/>
</dbReference>
<feature type="transmembrane region" description="Helical" evidence="1">
    <location>
        <begin position="116"/>
        <end position="138"/>
    </location>
</feature>
<organism evidence="3 4">
    <name type="scientific">Mycena maculata</name>
    <dbReference type="NCBI Taxonomy" id="230809"/>
    <lineage>
        <taxon>Eukaryota</taxon>
        <taxon>Fungi</taxon>
        <taxon>Dikarya</taxon>
        <taxon>Basidiomycota</taxon>
        <taxon>Agaricomycotina</taxon>
        <taxon>Agaricomycetes</taxon>
        <taxon>Agaricomycetidae</taxon>
        <taxon>Agaricales</taxon>
        <taxon>Marasmiineae</taxon>
        <taxon>Mycenaceae</taxon>
        <taxon>Mycena</taxon>
    </lineage>
</organism>
<keyword evidence="4" id="KW-1185">Reference proteome</keyword>
<evidence type="ECO:0000256" key="1">
    <source>
        <dbReference type="SAM" id="Phobius"/>
    </source>
</evidence>
<gene>
    <name evidence="3" type="ORF">DFH07DRAFT_169042</name>
</gene>
<accession>A0AAD7JXY8</accession>
<dbReference type="AlphaFoldDB" id="A0AAD7JXY8"/>
<feature type="transmembrane region" description="Helical" evidence="1">
    <location>
        <begin position="84"/>
        <end position="104"/>
    </location>
</feature>
<name>A0AAD7JXY8_9AGAR</name>
<protein>
    <recommendedName>
        <fullName evidence="2">DUF6533 domain-containing protein</fullName>
    </recommendedName>
</protein>
<feature type="transmembrane region" description="Helical" evidence="1">
    <location>
        <begin position="44"/>
        <end position="64"/>
    </location>
</feature>
<proteinExistence type="predicted"/>
<reference evidence="3" key="1">
    <citation type="submission" date="2023-03" db="EMBL/GenBank/DDBJ databases">
        <title>Massive genome expansion in bonnet fungi (Mycena s.s.) driven by repeated elements and novel gene families across ecological guilds.</title>
        <authorList>
            <consortium name="Lawrence Berkeley National Laboratory"/>
            <person name="Harder C.B."/>
            <person name="Miyauchi S."/>
            <person name="Viragh M."/>
            <person name="Kuo A."/>
            <person name="Thoen E."/>
            <person name="Andreopoulos B."/>
            <person name="Lu D."/>
            <person name="Skrede I."/>
            <person name="Drula E."/>
            <person name="Henrissat B."/>
            <person name="Morin E."/>
            <person name="Kohler A."/>
            <person name="Barry K."/>
            <person name="LaButti K."/>
            <person name="Morin E."/>
            <person name="Salamov A."/>
            <person name="Lipzen A."/>
            <person name="Mereny Z."/>
            <person name="Hegedus B."/>
            <person name="Baldrian P."/>
            <person name="Stursova M."/>
            <person name="Weitz H."/>
            <person name="Taylor A."/>
            <person name="Grigoriev I.V."/>
            <person name="Nagy L.G."/>
            <person name="Martin F."/>
            <person name="Kauserud H."/>
        </authorList>
    </citation>
    <scope>NUCLEOTIDE SEQUENCE</scope>
    <source>
        <strain evidence="3">CBHHK188m</strain>
    </source>
</reference>
<dbReference type="Pfam" id="PF20151">
    <property type="entry name" value="DUF6533"/>
    <property type="match status" value="1"/>
</dbReference>
<keyword evidence="1" id="KW-0472">Membrane</keyword>
<keyword evidence="1" id="KW-0812">Transmembrane</keyword>
<feature type="transmembrane region" description="Helical" evidence="1">
    <location>
        <begin position="158"/>
        <end position="179"/>
    </location>
</feature>
<comment type="caution">
    <text evidence="3">The sequence shown here is derived from an EMBL/GenBank/DDBJ whole genome shotgun (WGS) entry which is preliminary data.</text>
</comment>
<sequence length="293" mass="32092">MHVGFAELAAYGGLVFAISEIIMTLKGEIKYIWTDLRKFTLVKLLYLISRYFALAAHIVNASVSTLVHGHPGEHTPARICRNNLIFRLVVMFVMFGALDVTLMVRVYALFNRRTSIAASLIFLFVSKLVSTSVGVYLGDGTQRFDSNCLVMTGPQPPLYFFAGSELVFQFAILAFTLSGHLSAARRGWGNPLVSLLSRDGSISFTVTTVSIVGALASGLKPANRNLILFPSLLCITSTAGCRLIMNMQQLARPPSEPDPVLTTMDHDAWAITEMNFDSEENSTISEIDSANSK</sequence>
<feature type="domain" description="DUF6533" evidence="2">
    <location>
        <begin position="13"/>
        <end position="54"/>
    </location>
</feature>
<evidence type="ECO:0000313" key="3">
    <source>
        <dbReference type="EMBL" id="KAJ7772663.1"/>
    </source>
</evidence>
<dbReference type="Proteomes" id="UP001215280">
    <property type="component" value="Unassembled WGS sequence"/>
</dbReference>
<evidence type="ECO:0000313" key="4">
    <source>
        <dbReference type="Proteomes" id="UP001215280"/>
    </source>
</evidence>
<dbReference type="EMBL" id="JARJLG010000019">
    <property type="protein sequence ID" value="KAJ7772663.1"/>
    <property type="molecule type" value="Genomic_DNA"/>
</dbReference>
<feature type="transmembrane region" description="Helical" evidence="1">
    <location>
        <begin position="6"/>
        <end position="23"/>
    </location>
</feature>
<keyword evidence="1" id="KW-1133">Transmembrane helix</keyword>